<dbReference type="PANTHER" id="PTHR48111">
    <property type="entry name" value="REGULATOR OF RPOS"/>
    <property type="match status" value="1"/>
</dbReference>
<evidence type="ECO:0000256" key="3">
    <source>
        <dbReference type="ARBA" id="ARBA00022448"/>
    </source>
</evidence>
<dbReference type="CDD" id="cd00383">
    <property type="entry name" value="trans_reg_C"/>
    <property type="match status" value="1"/>
</dbReference>
<dbReference type="GO" id="GO:0000156">
    <property type="term" value="F:phosphorelay response regulator activity"/>
    <property type="evidence" value="ECO:0007669"/>
    <property type="project" value="InterPro"/>
</dbReference>
<keyword evidence="8" id="KW-0805">Transcription regulation</keyword>
<dbReference type="FunFam" id="3.40.50.2300:FF:000001">
    <property type="entry name" value="DNA-binding response regulator PhoB"/>
    <property type="match status" value="1"/>
</dbReference>
<keyword evidence="6" id="KW-0592">Phosphate transport</keyword>
<accession>A0A7Z0HZ18</accession>
<feature type="domain" description="OmpR/PhoB-type" evidence="16">
    <location>
        <begin position="133"/>
        <end position="233"/>
    </location>
</feature>
<evidence type="ECO:0000256" key="2">
    <source>
        <dbReference type="ARBA" id="ARBA00013332"/>
    </source>
</evidence>
<evidence type="ECO:0000256" key="11">
    <source>
        <dbReference type="ARBA" id="ARBA00023163"/>
    </source>
</evidence>
<evidence type="ECO:0000256" key="4">
    <source>
        <dbReference type="ARBA" id="ARBA00022490"/>
    </source>
</evidence>
<reference evidence="17 18" key="1">
    <citation type="journal article" date="2000" name="Arch. Microbiol.">
        <title>Rhodobaca bogoriensis gen. nov. and sp. nov., an alkaliphilic purple nonsulfur bacterium from African Rift Valley soda lakes.</title>
        <authorList>
            <person name="Milford A.D."/>
            <person name="Achenbach L.A."/>
            <person name="Jung D.O."/>
            <person name="Madigan M.T."/>
        </authorList>
    </citation>
    <scope>NUCLEOTIDE SEQUENCE [LARGE SCALE GENOMIC DNA]</scope>
    <source>
        <strain evidence="17 18">2376</strain>
    </source>
</reference>
<evidence type="ECO:0000259" key="15">
    <source>
        <dbReference type="PROSITE" id="PS50110"/>
    </source>
</evidence>
<dbReference type="PROSITE" id="PS51755">
    <property type="entry name" value="OMPR_PHOB"/>
    <property type="match status" value="1"/>
</dbReference>
<keyword evidence="5 13" id="KW-0597">Phosphoprotein</keyword>
<evidence type="ECO:0000313" key="17">
    <source>
        <dbReference type="EMBL" id="NYS24820.1"/>
    </source>
</evidence>
<name>A0A7Z0HZ18_9RHOB</name>
<keyword evidence="3" id="KW-0813">Transport</keyword>
<dbReference type="Pfam" id="PF00072">
    <property type="entry name" value="Response_reg"/>
    <property type="match status" value="1"/>
</dbReference>
<comment type="function">
    <text evidence="12">This protein is a positive regulator for the phosphate regulon. Transcription of this operon is positively regulated by PhoB and PhoR when phosphate is limited.</text>
</comment>
<evidence type="ECO:0000256" key="8">
    <source>
        <dbReference type="ARBA" id="ARBA00023015"/>
    </source>
</evidence>
<evidence type="ECO:0000256" key="6">
    <source>
        <dbReference type="ARBA" id="ARBA00022592"/>
    </source>
</evidence>
<keyword evidence="18" id="KW-1185">Reference proteome</keyword>
<dbReference type="InterPro" id="IPR036388">
    <property type="entry name" value="WH-like_DNA-bd_sf"/>
</dbReference>
<feature type="modified residue" description="4-aspartylphosphate" evidence="13">
    <location>
        <position position="57"/>
    </location>
</feature>
<evidence type="ECO:0000256" key="14">
    <source>
        <dbReference type="PROSITE-ProRule" id="PRU01091"/>
    </source>
</evidence>
<dbReference type="GO" id="GO:0000976">
    <property type="term" value="F:transcription cis-regulatory region binding"/>
    <property type="evidence" value="ECO:0007669"/>
    <property type="project" value="TreeGrafter"/>
</dbReference>
<keyword evidence="7" id="KW-0902">Two-component regulatory system</keyword>
<dbReference type="GO" id="GO:0006817">
    <property type="term" value="P:phosphate ion transport"/>
    <property type="evidence" value="ECO:0007669"/>
    <property type="project" value="UniProtKB-KW"/>
</dbReference>
<gene>
    <name evidence="17" type="primary">phoB</name>
    <name evidence="17" type="ORF">HUK65_07415</name>
</gene>
<keyword evidence="4" id="KW-0963">Cytoplasm</keyword>
<dbReference type="PANTHER" id="PTHR48111:SF40">
    <property type="entry name" value="PHOSPHATE REGULON TRANSCRIPTIONAL REGULATORY PROTEIN PHOB"/>
    <property type="match status" value="1"/>
</dbReference>
<dbReference type="SMART" id="SM00862">
    <property type="entry name" value="Trans_reg_C"/>
    <property type="match status" value="1"/>
</dbReference>
<protein>
    <recommendedName>
        <fullName evidence="2">Phosphate regulon transcriptional regulatory protein PhoB</fullName>
    </recommendedName>
</protein>
<dbReference type="Proteomes" id="UP000529417">
    <property type="component" value="Unassembled WGS sequence"/>
</dbReference>
<evidence type="ECO:0000256" key="9">
    <source>
        <dbReference type="ARBA" id="ARBA00023125"/>
    </source>
</evidence>
<evidence type="ECO:0000256" key="13">
    <source>
        <dbReference type="PROSITE-ProRule" id="PRU00169"/>
    </source>
</evidence>
<evidence type="ECO:0000256" key="7">
    <source>
        <dbReference type="ARBA" id="ARBA00023012"/>
    </source>
</evidence>
<dbReference type="InterPro" id="IPR001867">
    <property type="entry name" value="OmpR/PhoB-type_DNA-bd"/>
</dbReference>
<dbReference type="GO" id="GO:0032993">
    <property type="term" value="C:protein-DNA complex"/>
    <property type="evidence" value="ECO:0007669"/>
    <property type="project" value="TreeGrafter"/>
</dbReference>
<organism evidence="17 18">
    <name type="scientific">Rhabdonatronobacter sediminivivens</name>
    <dbReference type="NCBI Taxonomy" id="2743469"/>
    <lineage>
        <taxon>Bacteria</taxon>
        <taxon>Pseudomonadati</taxon>
        <taxon>Pseudomonadota</taxon>
        <taxon>Alphaproteobacteria</taxon>
        <taxon>Rhodobacterales</taxon>
        <taxon>Paracoccaceae</taxon>
        <taxon>Rhabdonatronobacter</taxon>
    </lineage>
</organism>
<dbReference type="NCBIfam" id="TIGR02154">
    <property type="entry name" value="PhoB"/>
    <property type="match status" value="1"/>
</dbReference>
<dbReference type="Gene3D" id="3.40.50.2300">
    <property type="match status" value="1"/>
</dbReference>
<dbReference type="RefSeq" id="WP_179905520.1">
    <property type="nucleotide sequence ID" value="NZ_JACBXS010000011.1"/>
</dbReference>
<dbReference type="InterPro" id="IPR011879">
    <property type="entry name" value="Sig_transdc_resp-reg_PhoB"/>
</dbReference>
<feature type="DNA-binding region" description="OmpR/PhoB-type" evidence="14">
    <location>
        <begin position="133"/>
        <end position="233"/>
    </location>
</feature>
<evidence type="ECO:0000256" key="5">
    <source>
        <dbReference type="ARBA" id="ARBA00022553"/>
    </source>
</evidence>
<keyword evidence="9 14" id="KW-0238">DNA-binding</keyword>
<sequence length="233" mass="25304">MSTPDTPLVLVVDDEPAQRALLSYNLEAAGFRVTTAADGEAALLAVAEQAPDVILLDWMLPRLSGLEACRQIKATPDGRRAAIIMVSARSEETDRVRGLDTGADDYIVKPYSVAELLARVRANLRRARPSVAGAVLEVGELRLDAESHRVTRSGKEIHLGPTEFRLLAALMERSGKVWTREALLDRVWGRDIYVDSRTVDVHIGRLRKALSQNGSLGGGDPIRTVRGAGYALG</sequence>
<evidence type="ECO:0000256" key="10">
    <source>
        <dbReference type="ARBA" id="ARBA00023159"/>
    </source>
</evidence>
<comment type="caution">
    <text evidence="17">The sequence shown here is derived from an EMBL/GenBank/DDBJ whole genome shotgun (WGS) entry which is preliminary data.</text>
</comment>
<dbReference type="InterPro" id="IPR001789">
    <property type="entry name" value="Sig_transdc_resp-reg_receiver"/>
</dbReference>
<dbReference type="InterPro" id="IPR039420">
    <property type="entry name" value="WalR-like"/>
</dbReference>
<dbReference type="GO" id="GO:0005829">
    <property type="term" value="C:cytosol"/>
    <property type="evidence" value="ECO:0007669"/>
    <property type="project" value="TreeGrafter"/>
</dbReference>
<dbReference type="PROSITE" id="PS50110">
    <property type="entry name" value="RESPONSE_REGULATORY"/>
    <property type="match status" value="1"/>
</dbReference>
<comment type="subcellular location">
    <subcellularLocation>
        <location evidence="1">Cytoplasm</location>
    </subcellularLocation>
</comment>
<dbReference type="AlphaFoldDB" id="A0A7Z0HZ18"/>
<dbReference type="SUPFAM" id="SSF52172">
    <property type="entry name" value="CheY-like"/>
    <property type="match status" value="1"/>
</dbReference>
<evidence type="ECO:0000259" key="16">
    <source>
        <dbReference type="PROSITE" id="PS51755"/>
    </source>
</evidence>
<keyword evidence="10" id="KW-0010">Activator</keyword>
<dbReference type="EMBL" id="JACBXS010000011">
    <property type="protein sequence ID" value="NYS24820.1"/>
    <property type="molecule type" value="Genomic_DNA"/>
</dbReference>
<evidence type="ECO:0000256" key="1">
    <source>
        <dbReference type="ARBA" id="ARBA00004496"/>
    </source>
</evidence>
<dbReference type="GO" id="GO:0006355">
    <property type="term" value="P:regulation of DNA-templated transcription"/>
    <property type="evidence" value="ECO:0007669"/>
    <property type="project" value="InterPro"/>
</dbReference>
<dbReference type="SMART" id="SM00448">
    <property type="entry name" value="REC"/>
    <property type="match status" value="1"/>
</dbReference>
<dbReference type="Gene3D" id="1.10.10.10">
    <property type="entry name" value="Winged helix-like DNA-binding domain superfamily/Winged helix DNA-binding domain"/>
    <property type="match status" value="1"/>
</dbReference>
<evidence type="ECO:0000313" key="18">
    <source>
        <dbReference type="Proteomes" id="UP000529417"/>
    </source>
</evidence>
<dbReference type="Pfam" id="PF00486">
    <property type="entry name" value="Trans_reg_C"/>
    <property type="match status" value="1"/>
</dbReference>
<evidence type="ECO:0000256" key="12">
    <source>
        <dbReference type="ARBA" id="ARBA00024735"/>
    </source>
</evidence>
<proteinExistence type="predicted"/>
<dbReference type="InterPro" id="IPR011006">
    <property type="entry name" value="CheY-like_superfamily"/>
</dbReference>
<dbReference type="Gene3D" id="6.10.250.690">
    <property type="match status" value="1"/>
</dbReference>
<keyword evidence="11" id="KW-0804">Transcription</keyword>
<feature type="domain" description="Response regulatory" evidence="15">
    <location>
        <begin position="8"/>
        <end position="124"/>
    </location>
</feature>